<protein>
    <submittedName>
        <fullName evidence="2">Uncharacterized protein</fullName>
    </submittedName>
</protein>
<gene>
    <name evidence="2" type="ORF">AVDCRST_MAG31-777</name>
</gene>
<evidence type="ECO:0000313" key="2">
    <source>
        <dbReference type="EMBL" id="CAA9507710.1"/>
    </source>
</evidence>
<dbReference type="EMBL" id="CADCWA010000051">
    <property type="protein sequence ID" value="CAA9507710.1"/>
    <property type="molecule type" value="Genomic_DNA"/>
</dbReference>
<sequence>MARIRPALRMRTSERVDHLGRSTIGRQLGAAQHADPGENFEPGAVTKDGANTLDALD</sequence>
<evidence type="ECO:0000256" key="1">
    <source>
        <dbReference type="SAM" id="MobiDB-lite"/>
    </source>
</evidence>
<organism evidence="2">
    <name type="scientific">uncultured Sphingomonas sp</name>
    <dbReference type="NCBI Taxonomy" id="158754"/>
    <lineage>
        <taxon>Bacteria</taxon>
        <taxon>Pseudomonadati</taxon>
        <taxon>Pseudomonadota</taxon>
        <taxon>Alphaproteobacteria</taxon>
        <taxon>Sphingomonadales</taxon>
        <taxon>Sphingomonadaceae</taxon>
        <taxon>Sphingomonas</taxon>
        <taxon>environmental samples</taxon>
    </lineage>
</organism>
<dbReference type="AlphaFoldDB" id="A0A6J4SXE7"/>
<proteinExistence type="predicted"/>
<name>A0A6J4SXE7_9SPHN</name>
<feature type="region of interest" description="Disordered" evidence="1">
    <location>
        <begin position="28"/>
        <end position="57"/>
    </location>
</feature>
<feature type="region of interest" description="Disordered" evidence="1">
    <location>
        <begin position="1"/>
        <end position="20"/>
    </location>
</feature>
<feature type="compositionally biased region" description="Basic and acidic residues" evidence="1">
    <location>
        <begin position="11"/>
        <end position="20"/>
    </location>
</feature>
<reference evidence="2" key="1">
    <citation type="submission" date="2020-02" db="EMBL/GenBank/DDBJ databases">
        <authorList>
            <person name="Meier V. D."/>
        </authorList>
    </citation>
    <scope>NUCLEOTIDE SEQUENCE</scope>
    <source>
        <strain evidence="2">AVDCRST_MAG31</strain>
    </source>
</reference>
<accession>A0A6J4SXE7</accession>